<keyword evidence="2" id="KW-1185">Reference proteome</keyword>
<name>A0ABX0LN15_9NEIS</name>
<evidence type="ECO:0000313" key="1">
    <source>
        <dbReference type="EMBL" id="NHR08507.1"/>
    </source>
</evidence>
<reference evidence="1 2" key="1">
    <citation type="submission" date="2020-03" db="EMBL/GenBank/DDBJ databases">
        <title>Draft genome sequence of environmentally isolated cultures.</title>
        <authorList>
            <person name="Wilson H.S."/>
            <person name="De Leon M.E."/>
        </authorList>
    </citation>
    <scope>NUCLEOTIDE SEQUENCE [LARGE SCALE GENOMIC DNA]</scope>
    <source>
        <strain evidence="1 2">HSC-31F16</strain>
    </source>
</reference>
<protein>
    <submittedName>
        <fullName evidence="1">Uncharacterized protein</fullName>
    </submittedName>
</protein>
<accession>A0ABX0LN15</accession>
<dbReference type="Proteomes" id="UP001515641">
    <property type="component" value="Unassembled WGS sequence"/>
</dbReference>
<evidence type="ECO:0000313" key="2">
    <source>
        <dbReference type="Proteomes" id="UP001515641"/>
    </source>
</evidence>
<dbReference type="EMBL" id="JAAOMA010000065">
    <property type="protein sequence ID" value="NHR08507.1"/>
    <property type="molecule type" value="Genomic_DNA"/>
</dbReference>
<comment type="caution">
    <text evidence="1">The sequence shown here is derived from an EMBL/GenBank/DDBJ whole genome shotgun (WGS) entry which is preliminary data.</text>
</comment>
<organism evidence="1 2">
    <name type="scientific">Chromobacterium fluminis</name>
    <dbReference type="NCBI Taxonomy" id="3044269"/>
    <lineage>
        <taxon>Bacteria</taxon>
        <taxon>Pseudomonadati</taxon>
        <taxon>Pseudomonadota</taxon>
        <taxon>Betaproteobacteria</taxon>
        <taxon>Neisseriales</taxon>
        <taxon>Chromobacteriaceae</taxon>
        <taxon>Chromobacterium</taxon>
    </lineage>
</organism>
<proteinExistence type="predicted"/>
<gene>
    <name evidence="1" type="ORF">HA052_25285</name>
</gene>
<dbReference type="RefSeq" id="WP_166454143.1">
    <property type="nucleotide sequence ID" value="NZ_JAAOMA010000065.1"/>
</dbReference>
<sequence length="70" mass="7770">MDKHSIPAAPLSKLETADALANGLEALDLPRPDLAQLKGLCLAAAWIADKYHNYLEAMWQEETRSGTMRF</sequence>